<reference evidence="10" key="1">
    <citation type="submission" date="2018-03" db="EMBL/GenBank/DDBJ databases">
        <title>The relapsing fever spirochete Borrelia turicatae persists in the highly oxidative environment of its soft-bodied tick vector.</title>
        <authorList>
            <person name="Bourret T.J."/>
            <person name="Boyle W.K."/>
            <person name="Valenzuela J.G."/>
            <person name="Oliveira F."/>
            <person name="Lopez J.E."/>
        </authorList>
    </citation>
    <scope>NUCLEOTIDE SEQUENCE</scope>
    <source>
        <strain evidence="10">Kansas strain/isolate</strain>
        <tissue evidence="10">Salivary glands</tissue>
    </source>
</reference>
<evidence type="ECO:0000256" key="7">
    <source>
        <dbReference type="ARBA" id="ARBA00023242"/>
    </source>
</evidence>
<dbReference type="GO" id="GO:0005634">
    <property type="term" value="C:nucleus"/>
    <property type="evidence" value="ECO:0007669"/>
    <property type="project" value="UniProtKB-SubCell"/>
</dbReference>
<dbReference type="Pfam" id="PF25780">
    <property type="entry name" value="TPR_IPO5"/>
    <property type="match status" value="1"/>
</dbReference>
<dbReference type="AlphaFoldDB" id="A0A2R5LHT3"/>
<evidence type="ECO:0000259" key="8">
    <source>
        <dbReference type="Pfam" id="PF25574"/>
    </source>
</evidence>
<dbReference type="Pfam" id="PF13513">
    <property type="entry name" value="HEAT_EZ"/>
    <property type="match status" value="1"/>
</dbReference>
<accession>A0A2R5LHT3</accession>
<dbReference type="GO" id="GO:0006606">
    <property type="term" value="P:protein import into nucleus"/>
    <property type="evidence" value="ECO:0007669"/>
    <property type="project" value="InterPro"/>
</dbReference>
<dbReference type="EMBL" id="GGLE01004946">
    <property type="protein sequence ID" value="MBY09072.1"/>
    <property type="molecule type" value="Transcribed_RNA"/>
</dbReference>
<dbReference type="Pfam" id="PF18829">
    <property type="entry name" value="Importin_rep_6"/>
    <property type="match status" value="1"/>
</dbReference>
<keyword evidence="6" id="KW-0653">Protein transport</keyword>
<feature type="domain" description="IPO4/5-like TPR repeats" evidence="9">
    <location>
        <begin position="98"/>
        <end position="259"/>
    </location>
</feature>
<dbReference type="Pfam" id="PF25574">
    <property type="entry name" value="TPR_IMB1"/>
    <property type="match status" value="1"/>
</dbReference>
<keyword evidence="5" id="KW-0677">Repeat</keyword>
<proteinExistence type="predicted"/>
<dbReference type="InterPro" id="IPR040122">
    <property type="entry name" value="Importin_beta"/>
</dbReference>
<keyword evidence="7" id="KW-0539">Nucleus</keyword>
<evidence type="ECO:0000256" key="1">
    <source>
        <dbReference type="ARBA" id="ARBA00004123"/>
    </source>
</evidence>
<dbReference type="Pfam" id="PF18808">
    <property type="entry name" value="Importin_rep_4"/>
    <property type="match status" value="1"/>
</dbReference>
<dbReference type="RefSeq" id="XP_064455719.1">
    <property type="nucleotide sequence ID" value="XM_064599649.1"/>
</dbReference>
<evidence type="ECO:0000256" key="4">
    <source>
        <dbReference type="ARBA" id="ARBA00022490"/>
    </source>
</evidence>
<dbReference type="InterPro" id="IPR041653">
    <property type="entry name" value="Importin_rep_4"/>
</dbReference>
<evidence type="ECO:0000256" key="2">
    <source>
        <dbReference type="ARBA" id="ARBA00004496"/>
    </source>
</evidence>
<dbReference type="InterPro" id="IPR057672">
    <property type="entry name" value="TPR_IPO4/5"/>
</dbReference>
<sequence>MEHDQVQFNALLNNLLSTENELRTTAENAYDAIPAATRVVFLMAATTRAACEEQVRTLAAVLLRRLISSDFEKFYPELPPATQEELKNHLLLSIQNEQNDTIRRRICDAAAELARKLIDDDANNHWPEFLKFLFTCASASSPVLRESALQIFASVPGIFGNQQARYLDMIRQMLVQSLNDTANKNVRFAALRAVCAFLLIHEKETAIHKMFTDSIPVMYQILSESIEKLEDDSIAKCFVDLAEACPRFFRPHLDGLMQLCLKVIAEPSVPDTWRHLCLETVVTLSETAPAMVRKLASKHIAQLVPLLFNMMVDLNDDAEWATADEITEDDNDSDPVVGESSLDRLACSLGGKTILPLVINCLSQMLASTDWKHRHAALMAVSAAGEGCHKQMEAMLPQIVEAVLKYLQDPHPRVRYAACNALGQMATDFCPVFEKRFHDRVIPGLSMLLEDHANPRVQAHAGAALVNFFEDCPKTVLLPYLDAVVAKIETVLTTKMKELVEKGNKLMLEQIVVTLAALADRAEEKFVDYYDRFMPCLKYIIENASTPELQMLRGKTIECVSLIGLAVGREKFMADASGVMDMLLKTQTGDIEISEDNPQLSYMISAWARICKILGKQFEPYLPYVMGPVLKAASLKPEIALMDSDDMKVVEEDEDWQFVSFGDQQNFGIRTAGLEEKATACQMLVCYARELKEGFVTYAEEVVKLMVPMLKFYFHDAVRSAAAESLPYLLECAKIRGEGYVNEMWHYICPELLSAIDADPEKEVQSDHMSSFAQCVTTMNSRCLTEEHMTTLVKVLDKFLKEHFERAAERQLKRKDEDYDEVVEEELLGEDDTDVFLLSKMADILRSLLSVYKQDFFPYFDQLLPHFATLLQADRPWPDHQWALCVFDDIIEYGGPGCARYQEYFLQRMMELLGSQSAEVRQAASYGVGVLALFGGEAFAKICANAVPLLVQVIEAPESRSLEHIFATENAISAVSKILLSCSQEVNAQEVIPRWFSWLPVWEDEEENPHVYGLLCSLLEVNHPALLGENNNNLPRIVMVMAEAFSRKAVEPSSEVGKRMITLLTALKNSSEVFAMCLSQLSPQQQEILHVVLTPTVA</sequence>
<dbReference type="PANTHER" id="PTHR10527">
    <property type="entry name" value="IMPORTIN BETA"/>
    <property type="match status" value="1"/>
</dbReference>
<dbReference type="Gene3D" id="1.25.10.10">
    <property type="entry name" value="Leucine-rich Repeat Variant"/>
    <property type="match status" value="1"/>
</dbReference>
<name>A0A2R5LHT3_9ACAR</name>
<dbReference type="SUPFAM" id="SSF48371">
    <property type="entry name" value="ARM repeat"/>
    <property type="match status" value="1"/>
</dbReference>
<evidence type="ECO:0000256" key="5">
    <source>
        <dbReference type="ARBA" id="ARBA00022737"/>
    </source>
</evidence>
<dbReference type="InterPro" id="IPR011989">
    <property type="entry name" value="ARM-like"/>
</dbReference>
<evidence type="ECO:0000313" key="10">
    <source>
        <dbReference type="EMBL" id="MBY09072.1"/>
    </source>
</evidence>
<comment type="subcellular location">
    <subcellularLocation>
        <location evidence="2">Cytoplasm</location>
    </subcellularLocation>
    <subcellularLocation>
        <location evidence="1">Nucleus</location>
    </subcellularLocation>
</comment>
<dbReference type="InterPro" id="IPR016024">
    <property type="entry name" value="ARM-type_fold"/>
</dbReference>
<evidence type="ECO:0000256" key="6">
    <source>
        <dbReference type="ARBA" id="ARBA00022927"/>
    </source>
</evidence>
<dbReference type="GeneID" id="135366760"/>
<dbReference type="InterPro" id="IPR058584">
    <property type="entry name" value="IMB1_TNPO1-like_TPR"/>
</dbReference>
<keyword evidence="3" id="KW-0813">Transport</keyword>
<evidence type="ECO:0000259" key="9">
    <source>
        <dbReference type="Pfam" id="PF25780"/>
    </source>
</evidence>
<dbReference type="KEGG" id="oti:135366760"/>
<keyword evidence="4" id="KW-0963">Cytoplasm</keyword>
<organism evidence="10">
    <name type="scientific">Ornithodoros turicata</name>
    <dbReference type="NCBI Taxonomy" id="34597"/>
    <lineage>
        <taxon>Eukaryota</taxon>
        <taxon>Metazoa</taxon>
        <taxon>Ecdysozoa</taxon>
        <taxon>Arthropoda</taxon>
        <taxon>Chelicerata</taxon>
        <taxon>Arachnida</taxon>
        <taxon>Acari</taxon>
        <taxon>Parasitiformes</taxon>
        <taxon>Ixodida</taxon>
        <taxon>Ixodoidea</taxon>
        <taxon>Argasidae</taxon>
        <taxon>Ornithodorinae</taxon>
        <taxon>Ornithodoros</taxon>
    </lineage>
</organism>
<dbReference type="CTD" id="40581"/>
<feature type="domain" description="Importin subunit beta-1/Transportin-1-like TPR repeats" evidence="8">
    <location>
        <begin position="494"/>
        <end position="637"/>
    </location>
</feature>
<dbReference type="InterPro" id="IPR041389">
    <property type="entry name" value="Importin_rep_6"/>
</dbReference>
<protein>
    <submittedName>
        <fullName evidence="10">Putative karyopherin importin beta 3</fullName>
    </submittedName>
</protein>
<evidence type="ECO:0000256" key="3">
    <source>
        <dbReference type="ARBA" id="ARBA00022448"/>
    </source>
</evidence>
<dbReference type="GO" id="GO:0005737">
    <property type="term" value="C:cytoplasm"/>
    <property type="evidence" value="ECO:0007669"/>
    <property type="project" value="UniProtKB-SubCell"/>
</dbReference>